<dbReference type="AlphaFoldDB" id="A0A078M509"/>
<gene>
    <name evidence="1" type="ORF">BN1050_00857</name>
</gene>
<organism evidence="1">
    <name type="scientific">Metalysinibacillus saudimassiliensis</name>
    <dbReference type="NCBI Taxonomy" id="1461583"/>
    <lineage>
        <taxon>Bacteria</taxon>
        <taxon>Bacillati</taxon>
        <taxon>Bacillota</taxon>
        <taxon>Bacilli</taxon>
        <taxon>Bacillales</taxon>
        <taxon>Caryophanaceae</taxon>
        <taxon>Metalysinibacillus</taxon>
    </lineage>
</organism>
<dbReference type="EMBL" id="LN483074">
    <property type="protein sequence ID" value="CEA01294.1"/>
    <property type="molecule type" value="Genomic_DNA"/>
</dbReference>
<evidence type="ECO:0000313" key="1">
    <source>
        <dbReference type="EMBL" id="CEA01294.1"/>
    </source>
</evidence>
<sequence length="62" mass="7123">MEQNAANTTNILILNLLVTILEERGIMTEKELKERLTNQVKLDKTMEPALRDAVLAQIKQHH</sequence>
<name>A0A078M509_9BACL</name>
<dbReference type="PATRIC" id="fig|1461583.4.peg.819"/>
<protein>
    <submittedName>
        <fullName evidence="1">Uncharacterized protein</fullName>
    </submittedName>
</protein>
<dbReference type="HOGENOM" id="CLU_2955073_0_0_9"/>
<reference evidence="1" key="1">
    <citation type="submission" date="2014-07" db="EMBL/GenBank/DDBJ databases">
        <authorList>
            <person name="Urmite Genomes Urmite Genomes"/>
        </authorList>
    </citation>
    <scope>NUCLEOTIDE SEQUENCE</scope>
    <source>
        <strain evidence="1">13S34_air</strain>
    </source>
</reference>
<proteinExistence type="predicted"/>
<accession>A0A078M509</accession>